<evidence type="ECO:0000256" key="11">
    <source>
        <dbReference type="ARBA" id="ARBA00022989"/>
    </source>
</evidence>
<feature type="transmembrane region" description="Helical" evidence="15">
    <location>
        <begin position="21"/>
        <end position="46"/>
    </location>
</feature>
<dbReference type="InterPro" id="IPR005467">
    <property type="entry name" value="His_kinase_dom"/>
</dbReference>
<keyword evidence="8" id="KW-0547">Nucleotide-binding</keyword>
<comment type="catalytic activity">
    <reaction evidence="1">
        <text>ATP + protein L-histidine = ADP + protein N-phospho-L-histidine.</text>
        <dbReference type="EC" id="2.7.13.3"/>
    </reaction>
</comment>
<dbReference type="SMART" id="SM00387">
    <property type="entry name" value="HATPase_c"/>
    <property type="match status" value="1"/>
</dbReference>
<keyword evidence="13 15" id="KW-0472">Membrane</keyword>
<keyword evidence="4" id="KW-1003">Cell membrane</keyword>
<dbReference type="Proteomes" id="UP000282311">
    <property type="component" value="Unassembled WGS sequence"/>
</dbReference>
<sequence length="615" mass="68573">MTGMIDRAIRSVSGSIRKKLFLSYFIVIVIPLVLIGSILFVTMLSMTERQTLDKRAVEMKLVSQQLQAYTDQLELYSRVIYTGEVQALLNAGPPADAIAFTRWRGALFQQFEEWYGYMNIKAAIQNVTIVQADGRTIVKEPSYAPDVSFADQPWYREAIARQGEVVIAGPFVRPFANARPADGPFTFSLIRKINNPLGGADLGGIVVDIGVMDLARLLTSLNLRNMTILNEDDVVVYADETETIGQRWPYGASIRGADSGWIDTDGGRMFVNTGELPATGWRFVSLDPMSSLSVYAIAFRNLTVGVGLIALLVALAISTFIAGRITEPLRTLRRHMKQVQDGRFDIRHEVTRTDEVGQLASSFNQMTERVQTLVNDVYKAEIIRKEAQLKALHSQINPHFLYNTLDSMNAIAMLQDVPLLGRMSKMLADMFRYSISQGEPVVPLGEELKQVKRYVEIQQIRYDHKFNLLLSVPDRLLSYPIPKLTLQPVVENAVYHGLEMIPDEGLLAITVYETAEGVVIEVFDNGDGIAAEELERIRQRMREPIDYADHLGLANVQERLQLHYGDEYGISIDSLYGRGTNVVYRLPPFRMDGSGDGDGDGDGNVDAAPPQAPSS</sequence>
<dbReference type="EMBL" id="RBAH01000026">
    <property type="protein sequence ID" value="RKN72963.1"/>
    <property type="molecule type" value="Genomic_DNA"/>
</dbReference>
<feature type="region of interest" description="Disordered" evidence="14">
    <location>
        <begin position="589"/>
        <end position="615"/>
    </location>
</feature>
<dbReference type="InterPro" id="IPR010559">
    <property type="entry name" value="Sig_transdc_His_kin_internal"/>
</dbReference>
<feature type="domain" description="Histidine kinase" evidence="16">
    <location>
        <begin position="320"/>
        <end position="590"/>
    </location>
</feature>
<dbReference type="AlphaFoldDB" id="A0A3B0BIL1"/>
<dbReference type="InterPro" id="IPR050640">
    <property type="entry name" value="Bact_2-comp_sensor_kinase"/>
</dbReference>
<evidence type="ECO:0000256" key="7">
    <source>
        <dbReference type="ARBA" id="ARBA00022692"/>
    </source>
</evidence>
<keyword evidence="19" id="KW-1185">Reference proteome</keyword>
<evidence type="ECO:0000259" key="16">
    <source>
        <dbReference type="PROSITE" id="PS50109"/>
    </source>
</evidence>
<dbReference type="InterPro" id="IPR003660">
    <property type="entry name" value="HAMP_dom"/>
</dbReference>
<keyword evidence="5" id="KW-0597">Phosphoprotein</keyword>
<keyword evidence="10" id="KW-0067">ATP-binding</keyword>
<dbReference type="InterPro" id="IPR036890">
    <property type="entry name" value="HATPase_C_sf"/>
</dbReference>
<dbReference type="PANTHER" id="PTHR34220:SF11">
    <property type="entry name" value="SENSOR PROTEIN KINASE HPTS"/>
    <property type="match status" value="1"/>
</dbReference>
<protein>
    <recommendedName>
        <fullName evidence="3">histidine kinase</fullName>
        <ecNumber evidence="3">2.7.13.3</ecNumber>
    </recommendedName>
</protein>
<evidence type="ECO:0000256" key="9">
    <source>
        <dbReference type="ARBA" id="ARBA00022777"/>
    </source>
</evidence>
<keyword evidence="11 15" id="KW-1133">Transmembrane helix</keyword>
<gene>
    <name evidence="18" type="ORF">D7M11_27825</name>
</gene>
<reference evidence="18 19" key="1">
    <citation type="journal article" date="2007" name="Int. J. Syst. Evol. Microbiol.">
        <title>Paenibacillus ginsengarvi sp. nov., isolated from soil from ginseng cultivation.</title>
        <authorList>
            <person name="Yoon M.H."/>
            <person name="Ten L.N."/>
            <person name="Im W.T."/>
        </authorList>
    </citation>
    <scope>NUCLEOTIDE SEQUENCE [LARGE SCALE GENOMIC DNA]</scope>
    <source>
        <strain evidence="18 19">KCTC 13059</strain>
    </source>
</reference>
<dbReference type="GO" id="GO:0000155">
    <property type="term" value="F:phosphorelay sensor kinase activity"/>
    <property type="evidence" value="ECO:0007669"/>
    <property type="project" value="InterPro"/>
</dbReference>
<evidence type="ECO:0000256" key="10">
    <source>
        <dbReference type="ARBA" id="ARBA00022840"/>
    </source>
</evidence>
<evidence type="ECO:0000256" key="14">
    <source>
        <dbReference type="SAM" id="MobiDB-lite"/>
    </source>
</evidence>
<proteinExistence type="predicted"/>
<name>A0A3B0BIL1_9BACL</name>
<feature type="domain" description="HAMP" evidence="17">
    <location>
        <begin position="323"/>
        <end position="375"/>
    </location>
</feature>
<accession>A0A3B0BIL1</accession>
<evidence type="ECO:0000256" key="3">
    <source>
        <dbReference type="ARBA" id="ARBA00012438"/>
    </source>
</evidence>
<evidence type="ECO:0000256" key="12">
    <source>
        <dbReference type="ARBA" id="ARBA00023012"/>
    </source>
</evidence>
<evidence type="ECO:0000256" key="1">
    <source>
        <dbReference type="ARBA" id="ARBA00000085"/>
    </source>
</evidence>
<evidence type="ECO:0000259" key="17">
    <source>
        <dbReference type="PROSITE" id="PS50885"/>
    </source>
</evidence>
<evidence type="ECO:0000256" key="5">
    <source>
        <dbReference type="ARBA" id="ARBA00022553"/>
    </source>
</evidence>
<dbReference type="GO" id="GO:0005886">
    <property type="term" value="C:plasma membrane"/>
    <property type="evidence" value="ECO:0007669"/>
    <property type="project" value="UniProtKB-SubCell"/>
</dbReference>
<dbReference type="CDD" id="cd06225">
    <property type="entry name" value="HAMP"/>
    <property type="match status" value="1"/>
</dbReference>
<dbReference type="PANTHER" id="PTHR34220">
    <property type="entry name" value="SENSOR HISTIDINE KINASE YPDA"/>
    <property type="match status" value="1"/>
</dbReference>
<dbReference type="GO" id="GO:0005524">
    <property type="term" value="F:ATP binding"/>
    <property type="evidence" value="ECO:0007669"/>
    <property type="project" value="UniProtKB-KW"/>
</dbReference>
<dbReference type="PROSITE" id="PS50885">
    <property type="entry name" value="HAMP"/>
    <property type="match status" value="1"/>
</dbReference>
<comment type="subcellular location">
    <subcellularLocation>
        <location evidence="2">Cell membrane</location>
        <topology evidence="2">Multi-pass membrane protein</topology>
    </subcellularLocation>
</comment>
<dbReference type="InterPro" id="IPR003594">
    <property type="entry name" value="HATPase_dom"/>
</dbReference>
<evidence type="ECO:0000256" key="6">
    <source>
        <dbReference type="ARBA" id="ARBA00022679"/>
    </source>
</evidence>
<dbReference type="Pfam" id="PF06580">
    <property type="entry name" value="His_kinase"/>
    <property type="match status" value="1"/>
</dbReference>
<evidence type="ECO:0000256" key="15">
    <source>
        <dbReference type="SAM" id="Phobius"/>
    </source>
</evidence>
<dbReference type="SMART" id="SM00304">
    <property type="entry name" value="HAMP"/>
    <property type="match status" value="1"/>
</dbReference>
<evidence type="ECO:0000256" key="13">
    <source>
        <dbReference type="ARBA" id="ARBA00023136"/>
    </source>
</evidence>
<dbReference type="Pfam" id="PF02518">
    <property type="entry name" value="HATPase_c"/>
    <property type="match status" value="1"/>
</dbReference>
<evidence type="ECO:0000256" key="8">
    <source>
        <dbReference type="ARBA" id="ARBA00022741"/>
    </source>
</evidence>
<dbReference type="SUPFAM" id="SSF55874">
    <property type="entry name" value="ATPase domain of HSP90 chaperone/DNA topoisomerase II/histidine kinase"/>
    <property type="match status" value="1"/>
</dbReference>
<evidence type="ECO:0000313" key="19">
    <source>
        <dbReference type="Proteomes" id="UP000282311"/>
    </source>
</evidence>
<dbReference type="SUPFAM" id="SSF158472">
    <property type="entry name" value="HAMP domain-like"/>
    <property type="match status" value="1"/>
</dbReference>
<dbReference type="Gene3D" id="3.30.565.10">
    <property type="entry name" value="Histidine kinase-like ATPase, C-terminal domain"/>
    <property type="match status" value="1"/>
</dbReference>
<evidence type="ECO:0000256" key="2">
    <source>
        <dbReference type="ARBA" id="ARBA00004651"/>
    </source>
</evidence>
<keyword evidence="6" id="KW-0808">Transferase</keyword>
<keyword evidence="9 18" id="KW-0418">Kinase</keyword>
<organism evidence="18 19">
    <name type="scientific">Paenibacillus ginsengarvi</name>
    <dbReference type="NCBI Taxonomy" id="400777"/>
    <lineage>
        <taxon>Bacteria</taxon>
        <taxon>Bacillati</taxon>
        <taxon>Bacillota</taxon>
        <taxon>Bacilli</taxon>
        <taxon>Bacillales</taxon>
        <taxon>Paenibacillaceae</taxon>
        <taxon>Paenibacillus</taxon>
    </lineage>
</organism>
<feature type="transmembrane region" description="Helical" evidence="15">
    <location>
        <begin position="302"/>
        <end position="326"/>
    </location>
</feature>
<dbReference type="OrthoDB" id="9776552at2"/>
<dbReference type="EC" id="2.7.13.3" evidence="3"/>
<dbReference type="PROSITE" id="PS50109">
    <property type="entry name" value="HIS_KIN"/>
    <property type="match status" value="1"/>
</dbReference>
<keyword evidence="12" id="KW-0902">Two-component regulatory system</keyword>
<dbReference type="Gene3D" id="3.30.450.20">
    <property type="entry name" value="PAS domain"/>
    <property type="match status" value="1"/>
</dbReference>
<comment type="caution">
    <text evidence="18">The sequence shown here is derived from an EMBL/GenBank/DDBJ whole genome shotgun (WGS) entry which is preliminary data.</text>
</comment>
<dbReference type="Gene3D" id="6.10.340.10">
    <property type="match status" value="1"/>
</dbReference>
<evidence type="ECO:0000256" key="4">
    <source>
        <dbReference type="ARBA" id="ARBA00022475"/>
    </source>
</evidence>
<dbReference type="Pfam" id="PF00672">
    <property type="entry name" value="HAMP"/>
    <property type="match status" value="1"/>
</dbReference>
<evidence type="ECO:0000313" key="18">
    <source>
        <dbReference type="EMBL" id="RKN72963.1"/>
    </source>
</evidence>
<keyword evidence="7 15" id="KW-0812">Transmembrane</keyword>